<dbReference type="PANTHER" id="PTHR24185:SF1">
    <property type="entry name" value="CALCIUM-INDEPENDENT PHOSPHOLIPASE A2-GAMMA"/>
    <property type="match status" value="1"/>
</dbReference>
<dbReference type="GO" id="GO:0047499">
    <property type="term" value="F:calcium-independent phospholipase A2 activity"/>
    <property type="evidence" value="ECO:0007669"/>
    <property type="project" value="TreeGrafter"/>
</dbReference>
<evidence type="ECO:0000259" key="5">
    <source>
        <dbReference type="PROSITE" id="PS51635"/>
    </source>
</evidence>
<evidence type="ECO:0000256" key="3">
    <source>
        <dbReference type="ARBA" id="ARBA00023098"/>
    </source>
</evidence>
<dbReference type="GO" id="GO:0019369">
    <property type="term" value="P:arachidonate metabolic process"/>
    <property type="evidence" value="ECO:0007669"/>
    <property type="project" value="TreeGrafter"/>
</dbReference>
<dbReference type="InterPro" id="IPR016035">
    <property type="entry name" value="Acyl_Trfase/lysoPLipase"/>
</dbReference>
<dbReference type="Gene3D" id="1.25.40.10">
    <property type="entry name" value="Tetratricopeptide repeat domain"/>
    <property type="match status" value="2"/>
</dbReference>
<dbReference type="PROSITE" id="PS51635">
    <property type="entry name" value="PNPLA"/>
    <property type="match status" value="1"/>
</dbReference>
<name>A0AA38RZ26_9PEZI</name>
<evidence type="ECO:0000256" key="1">
    <source>
        <dbReference type="ARBA" id="ARBA00022801"/>
    </source>
</evidence>
<dbReference type="SUPFAM" id="SSF48452">
    <property type="entry name" value="TPR-like"/>
    <property type="match status" value="2"/>
</dbReference>
<evidence type="ECO:0000256" key="4">
    <source>
        <dbReference type="PROSITE-ProRule" id="PRU01161"/>
    </source>
</evidence>
<dbReference type="Pfam" id="PF00931">
    <property type="entry name" value="NB-ARC"/>
    <property type="match status" value="1"/>
</dbReference>
<dbReference type="InterPro" id="IPR002641">
    <property type="entry name" value="PNPLA_dom"/>
</dbReference>
<feature type="short sequence motif" description="GXSXG" evidence="4">
    <location>
        <begin position="58"/>
        <end position="62"/>
    </location>
</feature>
<feature type="active site" description="Nucleophile" evidence="4">
    <location>
        <position position="60"/>
    </location>
</feature>
<dbReference type="SUPFAM" id="SSF52540">
    <property type="entry name" value="P-loop containing nucleoside triphosphate hydrolases"/>
    <property type="match status" value="1"/>
</dbReference>
<evidence type="ECO:0000256" key="2">
    <source>
        <dbReference type="ARBA" id="ARBA00022963"/>
    </source>
</evidence>
<dbReference type="Gene3D" id="3.40.50.300">
    <property type="entry name" value="P-loop containing nucleotide triphosphate hydrolases"/>
    <property type="match status" value="1"/>
</dbReference>
<dbReference type="PANTHER" id="PTHR24185">
    <property type="entry name" value="CALCIUM-INDEPENDENT PHOSPHOLIPASE A2-GAMMA"/>
    <property type="match status" value="1"/>
</dbReference>
<dbReference type="GO" id="GO:0016042">
    <property type="term" value="P:lipid catabolic process"/>
    <property type="evidence" value="ECO:0007669"/>
    <property type="project" value="UniProtKB-UniRule"/>
</dbReference>
<evidence type="ECO:0000313" key="6">
    <source>
        <dbReference type="EMBL" id="KAJ9161398.1"/>
    </source>
</evidence>
<dbReference type="GO" id="GO:0016020">
    <property type="term" value="C:membrane"/>
    <property type="evidence" value="ECO:0007669"/>
    <property type="project" value="TreeGrafter"/>
</dbReference>
<dbReference type="GO" id="GO:0046486">
    <property type="term" value="P:glycerolipid metabolic process"/>
    <property type="evidence" value="ECO:0007669"/>
    <property type="project" value="UniProtKB-ARBA"/>
</dbReference>
<keyword evidence="2 4" id="KW-0442">Lipid degradation</keyword>
<evidence type="ECO:0000313" key="7">
    <source>
        <dbReference type="Proteomes" id="UP001174691"/>
    </source>
</evidence>
<dbReference type="AlphaFoldDB" id="A0AA38RZ26"/>
<keyword evidence="7" id="KW-1185">Reference proteome</keyword>
<dbReference type="Gene3D" id="3.40.1090.10">
    <property type="entry name" value="Cytosolic phospholipase A2 catalytic domain"/>
    <property type="match status" value="1"/>
</dbReference>
<feature type="domain" description="PNPLA" evidence="5">
    <location>
        <begin position="14"/>
        <end position="215"/>
    </location>
</feature>
<gene>
    <name evidence="6" type="ORF">NKR19_g2359</name>
</gene>
<dbReference type="SUPFAM" id="SSF52151">
    <property type="entry name" value="FabD/lysophospholipase-like"/>
    <property type="match status" value="1"/>
</dbReference>
<dbReference type="EMBL" id="JANBVN010000023">
    <property type="protein sequence ID" value="KAJ9161398.1"/>
    <property type="molecule type" value="Genomic_DNA"/>
</dbReference>
<protein>
    <submittedName>
        <fullName evidence="6">Patatin-like protein 2</fullName>
    </submittedName>
</protein>
<reference evidence="6" key="1">
    <citation type="submission" date="2022-07" db="EMBL/GenBank/DDBJ databases">
        <title>Fungi with potential for degradation of polypropylene.</title>
        <authorList>
            <person name="Gostincar C."/>
        </authorList>
    </citation>
    <scope>NUCLEOTIDE SEQUENCE</scope>
    <source>
        <strain evidence="6">EXF-13287</strain>
    </source>
</reference>
<dbReference type="Proteomes" id="UP001174691">
    <property type="component" value="Unassembled WGS sequence"/>
</dbReference>
<feature type="short sequence motif" description="GXGXXG" evidence="4">
    <location>
        <begin position="18"/>
        <end position="23"/>
    </location>
</feature>
<feature type="active site" description="Proton acceptor" evidence="4">
    <location>
        <position position="202"/>
    </location>
</feature>
<keyword evidence="1 4" id="KW-0378">Hydrolase</keyword>
<organism evidence="6 7">
    <name type="scientific">Coniochaeta hoffmannii</name>
    <dbReference type="NCBI Taxonomy" id="91930"/>
    <lineage>
        <taxon>Eukaryota</taxon>
        <taxon>Fungi</taxon>
        <taxon>Dikarya</taxon>
        <taxon>Ascomycota</taxon>
        <taxon>Pezizomycotina</taxon>
        <taxon>Sordariomycetes</taxon>
        <taxon>Sordariomycetidae</taxon>
        <taxon>Coniochaetales</taxon>
        <taxon>Coniochaetaceae</taxon>
        <taxon>Coniochaeta</taxon>
    </lineage>
</organism>
<dbReference type="Pfam" id="PF01734">
    <property type="entry name" value="Patatin"/>
    <property type="match status" value="1"/>
</dbReference>
<dbReference type="Pfam" id="PF13424">
    <property type="entry name" value="TPR_12"/>
    <property type="match status" value="2"/>
</dbReference>
<sequence>MSTSQRDAAPLNFLSLDGGGVRGVSELVMLDRIMRRVQEIEGLPELPRPCDYFDLMAGTSTGGLIAILLGRLRMTTEEALETYDQVAKTVFGFSNRKLKAECQFRSSTLVDAVQDIVAQRNKGDLLIDSLASQRKGKAFVCASDTADLDVVQLFRTYDTVDGTDDWLKDCTVWEAARATTAAPTYFKPIEIKRGSVAKTFMDGAVSCNNPVEKLLEEAGCVFNSRRKIGAILSLGTGTKPKSMPKEAGTLGYIGSLVKMLKNQTVDTERAHLALKKKLENCPDTYFRFNVPDGGTVGLAEWDKMSALKKLTEDYMKQRTVAEEIEAVADVLAKKKTSGLTVSHVSCVTEDDPDLNTRTARSMGSVSRNFVGRRDILEKMDEFFEPRDVGARGRREFLLCGMGGAGKTQIALKFAKVAGERFKYIFWVDAENLQTARQSFRDIAITEMDQGINNDSSMEGVQNWIASLRDEWLLILDNSDAAYLQQVIPIGNRGNVIYTSRDHKLIQTLPEEAVAVVNDLELDDAITLLLKAAKILAYPLENREEARPVATELGCLALAVDQAGSYMFMQSCSPTEYLREFRARRAELMRDERYKGQDPRNQAVYATFDISFRAIKGLSTIQEGHFEGEDARNALKILELACFYHNEGIPEEMFERAAIDRCKKTSRGKPHPLVGGKVSLDSLLEVVEVESDKMWNAMPFRFGAMLLEQFSLVKRDRTRGNISMHVLIRSWAGDRMNPYYRIDRILCAKLIMSCAIPTTTTSEPWDAVFRRKLYPHAKAMQQYDDVMYAEDAIQSRVDMSFGHLAEEAGDYVEAERLYKRVIENRKLEVGPDHHSTLKAVTALADLCQKQARFPEAECLLLEVAESVEHTHGPDSQQSVNALWGLATTYVHQTRFEAAENAVLQVRERTMRLHKISNLNHEKLASANARLVEIRQFKAGIFETGTVDELQAKLDTCLRDHDKWDRRTLRARIQLGDALVSAGRPEEAEQHFFEAANGYANRHGPDHPRALDAFTQYAQLRIDQGQTPEAEYLLRDNLATTQRLRGERDIKAMHILFVLGKAIALQGRFDEGILLMEKAKDLQQALVGSEYLGVKFASEGIAAMVRMASNTTFAERRTRARRALATINPETAEQMTDFEIDRLCSFRHYTASFPQILDRPEMVYVTREERNARTRFPNLYEPAREPQTQTHQLELPIELLTMPSNGVMPLSEEFA</sequence>
<dbReference type="InterPro" id="IPR027417">
    <property type="entry name" value="P-loop_NTPase"/>
</dbReference>
<keyword evidence="3 4" id="KW-0443">Lipid metabolism</keyword>
<accession>A0AA38RZ26</accession>
<proteinExistence type="predicted"/>
<feature type="short sequence motif" description="DGA/G" evidence="4">
    <location>
        <begin position="202"/>
        <end position="204"/>
    </location>
</feature>
<dbReference type="CDD" id="cd07216">
    <property type="entry name" value="Pat17_PNPLA8_PNPLA9_like3"/>
    <property type="match status" value="1"/>
</dbReference>
<dbReference type="InterPro" id="IPR011990">
    <property type="entry name" value="TPR-like_helical_dom_sf"/>
</dbReference>
<dbReference type="GO" id="GO:0043531">
    <property type="term" value="F:ADP binding"/>
    <property type="evidence" value="ECO:0007669"/>
    <property type="project" value="InterPro"/>
</dbReference>
<comment type="caution">
    <text evidence="6">The sequence shown here is derived from an EMBL/GenBank/DDBJ whole genome shotgun (WGS) entry which is preliminary data.</text>
</comment>
<dbReference type="InterPro" id="IPR002182">
    <property type="entry name" value="NB-ARC"/>
</dbReference>